<keyword evidence="3" id="KW-1185">Reference proteome</keyword>
<dbReference type="PANTHER" id="PTHR36294:SF1">
    <property type="entry name" value="TRANSMEMBRANE PROTEIN 139"/>
    <property type="match status" value="1"/>
</dbReference>
<protein>
    <recommendedName>
        <fullName evidence="4">Transmembrane protein 139</fullName>
    </recommendedName>
</protein>
<dbReference type="Pfam" id="PF15345">
    <property type="entry name" value="TMEM51"/>
    <property type="match status" value="1"/>
</dbReference>
<feature type="transmembrane region" description="Helical" evidence="1">
    <location>
        <begin position="127"/>
        <end position="148"/>
    </location>
</feature>
<dbReference type="AlphaFoldDB" id="A0A3M0K2R0"/>
<evidence type="ECO:0000313" key="3">
    <source>
        <dbReference type="Proteomes" id="UP000269221"/>
    </source>
</evidence>
<name>A0A3M0K2R0_HIRRU</name>
<evidence type="ECO:0000313" key="2">
    <source>
        <dbReference type="EMBL" id="RMC07569.1"/>
    </source>
</evidence>
<dbReference type="EMBL" id="QRBI01000120">
    <property type="protein sequence ID" value="RMC07569.1"/>
    <property type="molecule type" value="Genomic_DNA"/>
</dbReference>
<dbReference type="OrthoDB" id="9451194at2759"/>
<dbReference type="Proteomes" id="UP000269221">
    <property type="component" value="Unassembled WGS sequence"/>
</dbReference>
<keyword evidence="1" id="KW-0472">Membrane</keyword>
<accession>A0A3M0K2R0</accession>
<comment type="caution">
    <text evidence="2">The sequence shown here is derived from an EMBL/GenBank/DDBJ whole genome shotgun (WGS) entry which is preliminary data.</text>
</comment>
<reference evidence="2 3" key="1">
    <citation type="submission" date="2018-07" db="EMBL/GenBank/DDBJ databases">
        <title>A high quality draft genome assembly of the barn swallow (H. rustica rustica).</title>
        <authorList>
            <person name="Formenti G."/>
            <person name="Chiara M."/>
            <person name="Poveda L."/>
            <person name="Francoijs K.-J."/>
            <person name="Bonisoli-Alquati A."/>
            <person name="Canova L."/>
            <person name="Gianfranceschi L."/>
            <person name="Horner D.S."/>
            <person name="Saino N."/>
        </authorList>
    </citation>
    <scope>NUCLEOTIDE SEQUENCE [LARGE SCALE GENOMIC DNA]</scope>
    <source>
        <strain evidence="2">Chelidonia</strain>
        <tissue evidence="2">Blood</tissue>
    </source>
</reference>
<dbReference type="PANTHER" id="PTHR36294">
    <property type="entry name" value="TRANSMEMBRANE PROTEIN 139"/>
    <property type="match status" value="1"/>
</dbReference>
<dbReference type="InterPro" id="IPR038805">
    <property type="entry name" value="TMEM139"/>
</dbReference>
<keyword evidence="1" id="KW-1133">Transmembrane helix</keyword>
<evidence type="ECO:0000256" key="1">
    <source>
        <dbReference type="SAM" id="Phobius"/>
    </source>
</evidence>
<gene>
    <name evidence="2" type="ORF">DUI87_17043</name>
</gene>
<feature type="transmembrane region" description="Helical" evidence="1">
    <location>
        <begin position="103"/>
        <end position="121"/>
    </location>
</feature>
<keyword evidence="1" id="KW-0812">Transmembrane</keyword>
<organism evidence="2 3">
    <name type="scientific">Hirundo rustica rustica</name>
    <dbReference type="NCBI Taxonomy" id="333673"/>
    <lineage>
        <taxon>Eukaryota</taxon>
        <taxon>Metazoa</taxon>
        <taxon>Chordata</taxon>
        <taxon>Craniata</taxon>
        <taxon>Vertebrata</taxon>
        <taxon>Euteleostomi</taxon>
        <taxon>Archelosauria</taxon>
        <taxon>Archosauria</taxon>
        <taxon>Dinosauria</taxon>
        <taxon>Saurischia</taxon>
        <taxon>Theropoda</taxon>
        <taxon>Coelurosauria</taxon>
        <taxon>Aves</taxon>
        <taxon>Neognathae</taxon>
        <taxon>Neoaves</taxon>
        <taxon>Telluraves</taxon>
        <taxon>Australaves</taxon>
        <taxon>Passeriformes</taxon>
        <taxon>Sylvioidea</taxon>
        <taxon>Hirundinidae</taxon>
        <taxon>Hirundo</taxon>
    </lineage>
</organism>
<sequence length="327" mass="36301">MEIEQEVLVIVKVVAEWLQEQENLAKRNTIIYQRFGNVINITRDPGTLPIINGPQKDPLQPVQAFSQNRCLSLQVPICFQAPATTIPSAMWLETRWKNIRQTLLLLFTAALLIGVTMLAISSNINPVGYFFLGVGGVCLVGYLLSVFVECYLRNQHRHDANEMPPNRQSQAGVNAAYEAPTYEEVMTMSAPAIWTITSNPGSVPSPLSEPPPYNVVIESSAQREMMAEALRGPAPPDTTHTSQTDTGSRMRLQLVLPPRLQRFVSDIHEEKNVEERFEPLEPLTPPPAYETAISDEVFQDAHQPSALGLISPFMNTETNPHPTTGCS</sequence>
<evidence type="ECO:0008006" key="4">
    <source>
        <dbReference type="Google" id="ProtNLM"/>
    </source>
</evidence>
<proteinExistence type="predicted"/>